<dbReference type="InterPro" id="IPR008952">
    <property type="entry name" value="Tetraspanin_EC2_sf"/>
</dbReference>
<organism evidence="6">
    <name type="scientific">Taenia solium</name>
    <name type="common">Pork tapeworm</name>
    <dbReference type="NCBI Taxonomy" id="6204"/>
    <lineage>
        <taxon>Eukaryota</taxon>
        <taxon>Metazoa</taxon>
        <taxon>Spiralia</taxon>
        <taxon>Lophotrochozoa</taxon>
        <taxon>Platyhelminthes</taxon>
        <taxon>Cestoda</taxon>
        <taxon>Eucestoda</taxon>
        <taxon>Cyclophyllidea</taxon>
        <taxon>Taeniidae</taxon>
        <taxon>Taenia</taxon>
    </lineage>
</organism>
<dbReference type="GO" id="GO:0016020">
    <property type="term" value="C:membrane"/>
    <property type="evidence" value="ECO:0007669"/>
    <property type="project" value="UniProtKB-SubCell"/>
</dbReference>
<dbReference type="PRINTS" id="PR00259">
    <property type="entry name" value="TMFOUR"/>
</dbReference>
<reference evidence="6" key="1">
    <citation type="submission" date="2016-09" db="EMBL/GenBank/DDBJ databases">
        <title>Use of loop domain of tetraspanin 1 and 7 of Taenia solium as a serogical marker for diagnosis of porcine cistycercosis.</title>
        <authorList>
            <person name="Antitupa I."/>
            <person name="Leon Janampa N."/>
            <person name="Pajuelo M."/>
            <person name="Sheen P."/>
            <person name="Zimic M."/>
        </authorList>
    </citation>
    <scope>NUCLEOTIDE SEQUENCE</scope>
</reference>
<keyword evidence="2 5" id="KW-0812">Transmembrane</keyword>
<sequence length="294" mass="32476">MSRSELIGLAIVGLGIYLLVSGYVSSASGELSILAYPCIGLTILGIVPVFLAVCGCWGALRYNRCCLGMYFTFLLFVFAAEVATGIAGVVFKDEVRTYILMYLKKAVEEYEPTEKLTSLDLVQATFHCCGYMGPSDYGRKPIPKSCCGYAECDVTAFPGCEKRTTEIEKHTLVLCAIIIGLAVIQGKETHISNIGRVQIYFNGWSCYHDRHRGAVLWIVSKLPVCGGVRHYLFPPGTRVNWIRADLETVSDVCQIPTCRHTTIAPRIYISHTRVSEPVAFQPRQPQAWLCSVVG</sequence>
<keyword evidence="3 5" id="KW-1133">Transmembrane helix</keyword>
<name>A0A1S5WII5_TAESO</name>
<dbReference type="Pfam" id="PF00335">
    <property type="entry name" value="Tetraspanin"/>
    <property type="match status" value="1"/>
</dbReference>
<evidence type="ECO:0000256" key="3">
    <source>
        <dbReference type="ARBA" id="ARBA00022989"/>
    </source>
</evidence>
<feature type="transmembrane region" description="Helical" evidence="5">
    <location>
        <begin position="67"/>
        <end position="91"/>
    </location>
</feature>
<comment type="subcellular location">
    <subcellularLocation>
        <location evidence="1">Membrane</location>
        <topology evidence="1">Multi-pass membrane protein</topology>
    </subcellularLocation>
</comment>
<feature type="transmembrane region" description="Helical" evidence="5">
    <location>
        <begin position="7"/>
        <end position="27"/>
    </location>
</feature>
<dbReference type="SUPFAM" id="SSF48652">
    <property type="entry name" value="Tetraspanin"/>
    <property type="match status" value="1"/>
</dbReference>
<dbReference type="CDD" id="cd03127">
    <property type="entry name" value="tetraspanin_LEL"/>
    <property type="match status" value="1"/>
</dbReference>
<evidence type="ECO:0000256" key="1">
    <source>
        <dbReference type="ARBA" id="ARBA00004141"/>
    </source>
</evidence>
<proteinExistence type="evidence at transcript level"/>
<evidence type="ECO:0000256" key="2">
    <source>
        <dbReference type="ARBA" id="ARBA00022692"/>
    </source>
</evidence>
<keyword evidence="4 5" id="KW-0472">Membrane</keyword>
<dbReference type="Gene3D" id="1.10.1450.10">
    <property type="entry name" value="Tetraspanin"/>
    <property type="match status" value="1"/>
</dbReference>
<dbReference type="EMBL" id="KX906692">
    <property type="protein sequence ID" value="AQQ11628.1"/>
    <property type="molecule type" value="mRNA"/>
</dbReference>
<evidence type="ECO:0000256" key="5">
    <source>
        <dbReference type="SAM" id="Phobius"/>
    </source>
</evidence>
<dbReference type="PANTHER" id="PTHR19282:SF417">
    <property type="entry name" value="TETRASPANIN TSPA-RELATED"/>
    <property type="match status" value="1"/>
</dbReference>
<dbReference type="InterPro" id="IPR018499">
    <property type="entry name" value="Tetraspanin/Peripherin"/>
</dbReference>
<protein>
    <submittedName>
        <fullName evidence="6">Tetraspanin-7</fullName>
    </submittedName>
</protein>
<accession>A0A1S5WII5</accession>
<evidence type="ECO:0000313" key="6">
    <source>
        <dbReference type="EMBL" id="AQQ11628.1"/>
    </source>
</evidence>
<dbReference type="AlphaFoldDB" id="A0A1S5WII5"/>
<dbReference type="PANTHER" id="PTHR19282">
    <property type="entry name" value="TETRASPANIN"/>
    <property type="match status" value="1"/>
</dbReference>
<dbReference type="SMR" id="A0A1S5WII5"/>
<evidence type="ECO:0000256" key="4">
    <source>
        <dbReference type="ARBA" id="ARBA00023136"/>
    </source>
</evidence>
<feature type="transmembrane region" description="Helical" evidence="5">
    <location>
        <begin position="33"/>
        <end position="60"/>
    </location>
</feature>